<comment type="pathway">
    <text evidence="2 15">Phospholipid metabolism; CDP-diacylglycerol biosynthesis; CDP-diacylglycerol from sn-glycerol 3-phosphate: step 1/3.</text>
</comment>
<dbReference type="GO" id="GO:0005886">
    <property type="term" value="C:plasma membrane"/>
    <property type="evidence" value="ECO:0007669"/>
    <property type="project" value="UniProtKB-SubCell"/>
</dbReference>
<dbReference type="PIRSF" id="PIRSF500064">
    <property type="entry name" value="GPAT"/>
    <property type="match status" value="1"/>
</dbReference>
<dbReference type="KEGG" id="psym:J1N51_09780"/>
<dbReference type="PANTHER" id="PTHR12563:SF17">
    <property type="entry name" value="DIHYDROXYACETONE PHOSPHATE ACYLTRANSFERASE"/>
    <property type="match status" value="1"/>
</dbReference>
<evidence type="ECO:0000256" key="5">
    <source>
        <dbReference type="ARBA" id="ARBA00013113"/>
    </source>
</evidence>
<dbReference type="InterPro" id="IPR002123">
    <property type="entry name" value="Plipid/glycerol_acylTrfase"/>
</dbReference>
<keyword evidence="7 15" id="KW-1003">Cell membrane</keyword>
<dbReference type="GO" id="GO:0004366">
    <property type="term" value="F:glycerol-3-phosphate O-acyltransferase activity"/>
    <property type="evidence" value="ECO:0007669"/>
    <property type="project" value="UniProtKB-UniRule"/>
</dbReference>
<keyword evidence="9 15" id="KW-0808">Transferase</keyword>
<dbReference type="InterPro" id="IPR045520">
    <property type="entry name" value="GPAT/DHAPAT_C"/>
</dbReference>
<evidence type="ECO:0000256" key="6">
    <source>
        <dbReference type="ARBA" id="ARBA00013432"/>
    </source>
</evidence>
<keyword evidence="10 15" id="KW-0472">Membrane</keyword>
<dbReference type="Proteomes" id="UP000682739">
    <property type="component" value="Chromosome"/>
</dbReference>
<accession>A0A975D9F8</accession>
<evidence type="ECO:0000256" key="8">
    <source>
        <dbReference type="ARBA" id="ARBA00022516"/>
    </source>
</evidence>
<gene>
    <name evidence="15 18" type="primary">plsB</name>
    <name evidence="18" type="ORF">J1N51_09780</name>
</gene>
<comment type="similarity">
    <text evidence="4 15">Belongs to the GPAT/DAPAT family.</text>
</comment>
<dbReference type="Pfam" id="PF01553">
    <property type="entry name" value="Acyltransferase"/>
    <property type="match status" value="1"/>
</dbReference>
<dbReference type="SMART" id="SM00563">
    <property type="entry name" value="PlsC"/>
    <property type="match status" value="1"/>
</dbReference>
<evidence type="ECO:0000313" key="18">
    <source>
        <dbReference type="EMBL" id="QTH63035.1"/>
    </source>
</evidence>
<feature type="short sequence motif" description="HXXXXD motif" evidence="15">
    <location>
        <begin position="309"/>
        <end position="314"/>
    </location>
</feature>
<sequence>MSFINAIMYWLTRPFIRTQLVADDKHNDMGIEANKPVSYVLVTDSYTDRMALEQASKKLGLPSPFSAIDLAGKKLKRTLGVKPVDSIFLNEKSHIEKTTELGENLLKLVEETGEDIQFVPVMIRWGRAPGVEKDTSRKPRLMDLITQKLQASPLRKFFIVLLYGRHSFVRISKPVSLQKMVNDFGATEETAHKLLRVARIHFERQRIVATGPKIMERQAFFNSMLASPALKKALQEEMESKNISLEEAKQNAKKLLDEIAGDYNESYIRLGSRILTWVWNKIYNGIRVHNADKLRDLAQKGHEIVYVPCHRSHMDYLLVTYVIYHEGLVPPHIAAGINLNFWPAGPIFRKAGAFFLRRSFKGDKLYSAVFREYLSTLFAKGYPVKYYTEGGRSRTGRLLAPKTGMIAMTIQSMLRGIDRPITLVPVYIGYEHVMEVNTYLKELKGKNKEKESIFGVFKALKNLKNYGHGDVNFGEPINLNEILNDKAPDWRKEISATDVVKPSWLTPVVNHTANRVMSSINDAAVLNTVNLSALTLLTSESHALPRVEMESLIEFYVDLQKSVPYSKLIKLPEETASQIIDEAILLEKVDSDSDEYGTIIKLDNKNAILMSYYRNNVVHLFAIPAIIAAELTHASTTSLEALQQTVKQILPLLKNEMFITIEDADKYVQNIVKHFIDKDLITETDGQLSIANRNSMGGLQLSLMSRIMKDTLQRYALAFNRIQQVHGIQRGELEADCLKLAKRLLTLHDIKAPEYFDKKLISSFVTSIKEQNYVSTDEAGLMHLTPEGKSAAEQINALLDSEILQSLQSLG</sequence>
<comment type="domain">
    <text evidence="15">The HXXXXD motif is essential for acyltransferase activity and may constitute the binding site for the phosphate moiety of the glycerol-3-phosphate.</text>
</comment>
<dbReference type="Pfam" id="PF19277">
    <property type="entry name" value="GPAT_C"/>
    <property type="match status" value="1"/>
</dbReference>
<evidence type="ECO:0000256" key="10">
    <source>
        <dbReference type="ARBA" id="ARBA00023136"/>
    </source>
</evidence>
<keyword evidence="13 15" id="KW-0012">Acyltransferase</keyword>
<keyword evidence="12 15" id="KW-1208">Phospholipid metabolism</keyword>
<evidence type="ECO:0000259" key="17">
    <source>
        <dbReference type="SMART" id="SM00563"/>
    </source>
</evidence>
<dbReference type="RefSeq" id="WP_208830844.1">
    <property type="nucleotide sequence ID" value="NZ_CP072110.1"/>
</dbReference>
<organism evidence="18 19">
    <name type="scientific">Psychrosphaera ytuae</name>
    <dbReference type="NCBI Taxonomy" id="2820710"/>
    <lineage>
        <taxon>Bacteria</taxon>
        <taxon>Pseudomonadati</taxon>
        <taxon>Pseudomonadota</taxon>
        <taxon>Gammaproteobacteria</taxon>
        <taxon>Alteromonadales</taxon>
        <taxon>Pseudoalteromonadaceae</taxon>
        <taxon>Psychrosphaera</taxon>
    </lineage>
</organism>
<proteinExistence type="inferred from homology"/>
<evidence type="ECO:0000256" key="11">
    <source>
        <dbReference type="ARBA" id="ARBA00023209"/>
    </source>
</evidence>
<feature type="domain" description="Phospholipid/glycerol acyltransferase" evidence="17">
    <location>
        <begin position="304"/>
        <end position="431"/>
    </location>
</feature>
<evidence type="ECO:0000256" key="9">
    <source>
        <dbReference type="ARBA" id="ARBA00022679"/>
    </source>
</evidence>
<evidence type="ECO:0000256" key="15">
    <source>
        <dbReference type="HAMAP-Rule" id="MF_00393"/>
    </source>
</evidence>
<evidence type="ECO:0000256" key="1">
    <source>
        <dbReference type="ARBA" id="ARBA00004413"/>
    </source>
</evidence>
<dbReference type="InterPro" id="IPR022284">
    <property type="entry name" value="GPAT/DHAPAT"/>
</dbReference>
<dbReference type="NCBIfam" id="NF003441">
    <property type="entry name" value="PRK04974.1"/>
    <property type="match status" value="1"/>
</dbReference>
<keyword evidence="11 15" id="KW-0594">Phospholipid biosynthesis</keyword>
<evidence type="ECO:0000313" key="19">
    <source>
        <dbReference type="Proteomes" id="UP000682739"/>
    </source>
</evidence>
<evidence type="ECO:0000256" key="14">
    <source>
        <dbReference type="ARBA" id="ARBA00048427"/>
    </source>
</evidence>
<evidence type="ECO:0000256" key="13">
    <source>
        <dbReference type="ARBA" id="ARBA00023315"/>
    </source>
</evidence>
<evidence type="ECO:0000256" key="12">
    <source>
        <dbReference type="ARBA" id="ARBA00023264"/>
    </source>
</evidence>
<dbReference type="CDD" id="cd07993">
    <property type="entry name" value="LPLAT_DHAPAT-like"/>
    <property type="match status" value="1"/>
</dbReference>
<reference evidence="18" key="1">
    <citation type="submission" date="2021-03" db="EMBL/GenBank/DDBJ databases">
        <title>Description of Psychrosphaera ytuae sp. nov. isolated from deep sea sediment of South China Sea.</title>
        <authorList>
            <person name="Zhang J."/>
            <person name="Xu X.-D."/>
        </authorList>
    </citation>
    <scope>NUCLEOTIDE SEQUENCE</scope>
    <source>
        <strain evidence="18">MTZ26</strain>
    </source>
</reference>
<dbReference type="GO" id="GO:0006631">
    <property type="term" value="P:fatty acid metabolic process"/>
    <property type="evidence" value="ECO:0007669"/>
    <property type="project" value="TreeGrafter"/>
</dbReference>
<evidence type="ECO:0000256" key="2">
    <source>
        <dbReference type="ARBA" id="ARBA00004765"/>
    </source>
</evidence>
<dbReference type="PIRSF" id="PIRSF000437">
    <property type="entry name" value="GPAT_DHAPAT"/>
    <property type="match status" value="1"/>
</dbReference>
<keyword evidence="16" id="KW-0175">Coiled coil</keyword>
<dbReference type="InterPro" id="IPR041728">
    <property type="entry name" value="GPAT/DHAPAT_LPLAT"/>
</dbReference>
<dbReference type="PANTHER" id="PTHR12563">
    <property type="entry name" value="GLYCEROL-3-PHOSPHATE ACYLTRANSFERASE"/>
    <property type="match status" value="1"/>
</dbReference>
<evidence type="ECO:0000256" key="16">
    <source>
        <dbReference type="SAM" id="Coils"/>
    </source>
</evidence>
<protein>
    <recommendedName>
        <fullName evidence="6 15">Glycerol-3-phosphate acyltransferase</fullName>
        <shortName evidence="15">GPAT</shortName>
        <ecNumber evidence="5 15">2.3.1.15</ecNumber>
    </recommendedName>
</protein>
<comment type="pathway">
    <text evidence="3">Lipid metabolism.</text>
</comment>
<dbReference type="EMBL" id="CP072110">
    <property type="protein sequence ID" value="QTH63035.1"/>
    <property type="molecule type" value="Genomic_DNA"/>
</dbReference>
<evidence type="ECO:0000256" key="7">
    <source>
        <dbReference type="ARBA" id="ARBA00022475"/>
    </source>
</evidence>
<keyword evidence="19" id="KW-1185">Reference proteome</keyword>
<feature type="coiled-coil region" evidence="16">
    <location>
        <begin position="231"/>
        <end position="265"/>
    </location>
</feature>
<dbReference type="HAMAP" id="MF_00393">
    <property type="entry name" value="Glyc3P_acyltrans"/>
    <property type="match status" value="1"/>
</dbReference>
<dbReference type="SUPFAM" id="SSF69593">
    <property type="entry name" value="Glycerol-3-phosphate (1)-acyltransferase"/>
    <property type="match status" value="1"/>
</dbReference>
<dbReference type="InterPro" id="IPR028354">
    <property type="entry name" value="GPAT_PlsB"/>
</dbReference>
<dbReference type="AlphaFoldDB" id="A0A975D9F8"/>
<evidence type="ECO:0000256" key="4">
    <source>
        <dbReference type="ARBA" id="ARBA00007937"/>
    </source>
</evidence>
<keyword evidence="8 15" id="KW-0444">Lipid biosynthesis</keyword>
<dbReference type="NCBIfam" id="TIGR03703">
    <property type="entry name" value="plsB"/>
    <property type="match status" value="1"/>
</dbReference>
<dbReference type="EC" id="2.3.1.15" evidence="5 15"/>
<dbReference type="GO" id="GO:0016024">
    <property type="term" value="P:CDP-diacylglycerol biosynthetic process"/>
    <property type="evidence" value="ECO:0007669"/>
    <property type="project" value="UniProtKB-UniRule"/>
</dbReference>
<comment type="catalytic activity">
    <reaction evidence="14 15">
        <text>sn-glycerol 3-phosphate + an acyl-CoA = a 1-acyl-sn-glycero-3-phosphate + CoA</text>
        <dbReference type="Rhea" id="RHEA:15325"/>
        <dbReference type="ChEBI" id="CHEBI:57287"/>
        <dbReference type="ChEBI" id="CHEBI:57597"/>
        <dbReference type="ChEBI" id="CHEBI:57970"/>
        <dbReference type="ChEBI" id="CHEBI:58342"/>
        <dbReference type="EC" id="2.3.1.15"/>
    </reaction>
</comment>
<name>A0A975D9F8_9GAMM</name>
<evidence type="ECO:0000256" key="3">
    <source>
        <dbReference type="ARBA" id="ARBA00005189"/>
    </source>
</evidence>
<comment type="subcellular location">
    <subcellularLocation>
        <location evidence="1 15">Cell membrane</location>
        <topology evidence="1 15">Peripheral membrane protein</topology>
        <orientation evidence="1 15">Cytoplasmic side</orientation>
    </subcellularLocation>
</comment>
<keyword evidence="15" id="KW-0443">Lipid metabolism</keyword>